<gene>
    <name evidence="1" type="ORF">Amon01_000641900</name>
</gene>
<protein>
    <submittedName>
        <fullName evidence="1">Unnamed protein product</fullName>
    </submittedName>
</protein>
<dbReference type="Proteomes" id="UP001165063">
    <property type="component" value="Unassembled WGS sequence"/>
</dbReference>
<reference evidence="1" key="1">
    <citation type="submission" date="2023-04" db="EMBL/GenBank/DDBJ databases">
        <title>Ambrosiozyma monospora NBRC 1965.</title>
        <authorList>
            <person name="Ichikawa N."/>
            <person name="Sato H."/>
            <person name="Tonouchi N."/>
        </authorList>
    </citation>
    <scope>NUCLEOTIDE SEQUENCE</scope>
    <source>
        <strain evidence="1">NBRC 1965</strain>
    </source>
</reference>
<comment type="caution">
    <text evidence="1">The sequence shown here is derived from an EMBL/GenBank/DDBJ whole genome shotgun (WGS) entry which is preliminary data.</text>
</comment>
<name>A0A9W6Z373_AMBMO</name>
<evidence type="ECO:0000313" key="1">
    <source>
        <dbReference type="EMBL" id="GMG40699.1"/>
    </source>
</evidence>
<evidence type="ECO:0000313" key="2">
    <source>
        <dbReference type="Proteomes" id="UP001165063"/>
    </source>
</evidence>
<dbReference type="AlphaFoldDB" id="A0A9W6Z373"/>
<organism evidence="1 2">
    <name type="scientific">Ambrosiozyma monospora</name>
    <name type="common">Yeast</name>
    <name type="synonym">Endomycopsis monosporus</name>
    <dbReference type="NCBI Taxonomy" id="43982"/>
    <lineage>
        <taxon>Eukaryota</taxon>
        <taxon>Fungi</taxon>
        <taxon>Dikarya</taxon>
        <taxon>Ascomycota</taxon>
        <taxon>Saccharomycotina</taxon>
        <taxon>Pichiomycetes</taxon>
        <taxon>Pichiales</taxon>
        <taxon>Pichiaceae</taxon>
        <taxon>Ambrosiozyma</taxon>
    </lineage>
</organism>
<proteinExistence type="predicted"/>
<keyword evidence="2" id="KW-1185">Reference proteome</keyword>
<accession>A0A9W6Z373</accession>
<dbReference type="EMBL" id="BSXU01004089">
    <property type="protein sequence ID" value="GMG40699.1"/>
    <property type="molecule type" value="Genomic_DNA"/>
</dbReference>
<sequence>MSKNVFFIQSITSPKLTESFCFHKWANYMLTDLKYQLVLDYQLLSTNQQALTHPSVLVKIIQASPDSSQPTILKEYISSMRLPGSITTTTQAVIAARRIIQKIKALDDEHHPDKAYQCIGLLVLDLITQGFHNNKTRELLQVDLNEQFGDHGVIDWAELEKQSKKTLPAGR</sequence>